<name>A0AB39VIP5_9GAMM</name>
<dbReference type="AlphaFoldDB" id="A0AB39VIP5"/>
<proteinExistence type="predicted"/>
<dbReference type="Gene3D" id="1.10.10.60">
    <property type="entry name" value="Homeodomain-like"/>
    <property type="match status" value="2"/>
</dbReference>
<dbReference type="SMART" id="SM00342">
    <property type="entry name" value="HTH_ARAC"/>
    <property type="match status" value="1"/>
</dbReference>
<dbReference type="InterPro" id="IPR018060">
    <property type="entry name" value="HTH_AraC"/>
</dbReference>
<evidence type="ECO:0000313" key="5">
    <source>
        <dbReference type="EMBL" id="XDU70393.1"/>
    </source>
</evidence>
<dbReference type="PROSITE" id="PS00041">
    <property type="entry name" value="HTH_ARAC_FAMILY_1"/>
    <property type="match status" value="1"/>
</dbReference>
<dbReference type="InterPro" id="IPR050959">
    <property type="entry name" value="MarA-like"/>
</dbReference>
<evidence type="ECO:0000259" key="4">
    <source>
        <dbReference type="PROSITE" id="PS01124"/>
    </source>
</evidence>
<reference evidence="5" key="1">
    <citation type="submission" date="2024-07" db="EMBL/GenBank/DDBJ databases">
        <authorList>
            <person name="Biller S.J."/>
        </authorList>
    </citation>
    <scope>NUCLEOTIDE SEQUENCE</scope>
    <source>
        <strain evidence="5">WC2420</strain>
    </source>
</reference>
<keyword evidence="3" id="KW-0804">Transcription</keyword>
<dbReference type="Pfam" id="PF12833">
    <property type="entry name" value="HTH_18"/>
    <property type="match status" value="1"/>
</dbReference>
<organism evidence="5">
    <name type="scientific">Rouxiella sp. WC2420</name>
    <dbReference type="NCBI Taxonomy" id="3234145"/>
    <lineage>
        <taxon>Bacteria</taxon>
        <taxon>Pseudomonadati</taxon>
        <taxon>Pseudomonadota</taxon>
        <taxon>Gammaproteobacteria</taxon>
        <taxon>Enterobacterales</taxon>
        <taxon>Yersiniaceae</taxon>
        <taxon>Rouxiella</taxon>
    </lineage>
</organism>
<keyword evidence="2" id="KW-0238">DNA-binding</keyword>
<protein>
    <submittedName>
        <fullName evidence="5">Helix-turn-helix domain-containing protein</fullName>
    </submittedName>
</protein>
<dbReference type="GO" id="GO:0003700">
    <property type="term" value="F:DNA-binding transcription factor activity"/>
    <property type="evidence" value="ECO:0007669"/>
    <property type="project" value="InterPro"/>
</dbReference>
<dbReference type="PROSITE" id="PS01124">
    <property type="entry name" value="HTH_ARAC_FAMILY_2"/>
    <property type="match status" value="1"/>
</dbReference>
<dbReference type="InterPro" id="IPR018062">
    <property type="entry name" value="HTH_AraC-typ_CS"/>
</dbReference>
<evidence type="ECO:0000256" key="3">
    <source>
        <dbReference type="ARBA" id="ARBA00023163"/>
    </source>
</evidence>
<evidence type="ECO:0000256" key="2">
    <source>
        <dbReference type="ARBA" id="ARBA00023125"/>
    </source>
</evidence>
<dbReference type="SUPFAM" id="SSF46689">
    <property type="entry name" value="Homeodomain-like"/>
    <property type="match status" value="2"/>
</dbReference>
<dbReference type="InterPro" id="IPR009057">
    <property type="entry name" value="Homeodomain-like_sf"/>
</dbReference>
<sequence length="209" mass="23645">MYHESIVSELLDWIEHNLDQSLTLDTIAAKSGYSKWHLQRLFKSFTGQTLGTYTRQRRLTMAATELRMTQNSVLRIADKYQFDSQQTFTRTFKKQFKTTPAVYRRLEQWPSLGLCPKIELDETHAEITAALGVTEKISKSAEVTKAEASKVTVSKVGVMAGEEMEVKATVSGESELEWMGIKTAPSYNCQKTAWQNWKPCCDGAVSKTC</sequence>
<dbReference type="EMBL" id="CP165628">
    <property type="protein sequence ID" value="XDU70393.1"/>
    <property type="molecule type" value="Genomic_DNA"/>
</dbReference>
<gene>
    <name evidence="5" type="ORF">AB3G37_12395</name>
</gene>
<accession>A0AB39VIP5</accession>
<dbReference type="PANTHER" id="PTHR47504">
    <property type="entry name" value="RIGHT ORIGIN-BINDING PROTEIN"/>
    <property type="match status" value="1"/>
</dbReference>
<keyword evidence="1" id="KW-0805">Transcription regulation</keyword>
<dbReference type="RefSeq" id="WP_369787945.1">
    <property type="nucleotide sequence ID" value="NZ_CP165628.1"/>
</dbReference>
<evidence type="ECO:0000256" key="1">
    <source>
        <dbReference type="ARBA" id="ARBA00023015"/>
    </source>
</evidence>
<dbReference type="PANTHER" id="PTHR47504:SF5">
    <property type="entry name" value="RIGHT ORIGIN-BINDING PROTEIN"/>
    <property type="match status" value="1"/>
</dbReference>
<dbReference type="GO" id="GO:0043565">
    <property type="term" value="F:sequence-specific DNA binding"/>
    <property type="evidence" value="ECO:0007669"/>
    <property type="project" value="InterPro"/>
</dbReference>
<feature type="domain" description="HTH araC/xylS-type" evidence="4">
    <location>
        <begin position="8"/>
        <end position="106"/>
    </location>
</feature>